<accession>A0ABQ5Z5A1</accession>
<reference evidence="2" key="1">
    <citation type="journal article" date="2019" name="Int. J. Syst. Evol. Microbiol.">
        <title>The Global Catalogue of Microorganisms (GCM) 10K type strain sequencing project: providing services to taxonomists for standard genome sequencing and annotation.</title>
        <authorList>
            <consortium name="The Broad Institute Genomics Platform"/>
            <consortium name="The Broad Institute Genome Sequencing Center for Infectious Disease"/>
            <person name="Wu L."/>
            <person name="Ma J."/>
        </authorList>
    </citation>
    <scope>NUCLEOTIDE SEQUENCE [LARGE SCALE GENOMIC DNA]</scope>
    <source>
        <strain evidence="2">NBRC 102146</strain>
    </source>
</reference>
<dbReference type="RefSeq" id="WP_051676771.1">
    <property type="nucleotide sequence ID" value="NZ_BSOO01000003.1"/>
</dbReference>
<keyword evidence="2" id="KW-1185">Reference proteome</keyword>
<gene>
    <name evidence="1" type="ORF">GCM10007925_03880</name>
</gene>
<evidence type="ECO:0000313" key="1">
    <source>
        <dbReference type="EMBL" id="GLR46677.1"/>
    </source>
</evidence>
<protein>
    <submittedName>
        <fullName evidence="1">Uncharacterized protein</fullName>
    </submittedName>
</protein>
<organism evidence="1 2">
    <name type="scientific">Sphingomonas astaxanthinifaciens DSM 22298</name>
    <dbReference type="NCBI Taxonomy" id="1123267"/>
    <lineage>
        <taxon>Bacteria</taxon>
        <taxon>Pseudomonadati</taxon>
        <taxon>Pseudomonadota</taxon>
        <taxon>Alphaproteobacteria</taxon>
        <taxon>Sphingomonadales</taxon>
        <taxon>Sphingomonadaceae</taxon>
        <taxon>Sphingomonas</taxon>
    </lineage>
</organism>
<name>A0ABQ5Z5A1_9SPHN</name>
<sequence length="135" mass="14604">MFLLFAALQAAAFPGVPADWRTRPINAGEWSWRSGPDTSEAVFSDSRGPQLVIRCTRSTRRVSFSRTGAVPGAPIRIATTSSDRLLTGSMVLASDPLLDAISFSRGRLWVDVQGTLPLVLRSAAEPARSIEDCRS</sequence>
<dbReference type="Proteomes" id="UP001156703">
    <property type="component" value="Unassembled WGS sequence"/>
</dbReference>
<comment type="caution">
    <text evidence="1">The sequence shown here is derived from an EMBL/GenBank/DDBJ whole genome shotgun (WGS) entry which is preliminary data.</text>
</comment>
<dbReference type="EMBL" id="BSOO01000003">
    <property type="protein sequence ID" value="GLR46677.1"/>
    <property type="molecule type" value="Genomic_DNA"/>
</dbReference>
<evidence type="ECO:0000313" key="2">
    <source>
        <dbReference type="Proteomes" id="UP001156703"/>
    </source>
</evidence>
<proteinExistence type="predicted"/>